<dbReference type="InterPro" id="IPR036047">
    <property type="entry name" value="F-box-like_dom_sf"/>
</dbReference>
<evidence type="ECO:0000313" key="4">
    <source>
        <dbReference type="Proteomes" id="UP001055439"/>
    </source>
</evidence>
<dbReference type="Proteomes" id="UP001055439">
    <property type="component" value="Chromosome 10"/>
</dbReference>
<feature type="domain" description="KIB1-4 beta-propeller" evidence="2">
    <location>
        <begin position="97"/>
        <end position="330"/>
    </location>
</feature>
<evidence type="ECO:0000313" key="3">
    <source>
        <dbReference type="EMBL" id="URD82140.1"/>
    </source>
</evidence>
<proteinExistence type="predicted"/>
<reference evidence="3" key="1">
    <citation type="submission" date="2022-05" db="EMBL/GenBank/DDBJ databases">
        <title>The Musa troglodytarum L. genome provides insights into the mechanism of non-climacteric behaviour and enrichment of carotenoids.</title>
        <authorList>
            <person name="Wang J."/>
        </authorList>
    </citation>
    <scope>NUCLEOTIDE SEQUENCE</scope>
    <source>
        <tissue evidence="3">Leaf</tissue>
    </source>
</reference>
<accession>A0A9E7JIA1</accession>
<sequence length="390" mass="43628">MAHRPWSDLPELALLAVLRRLPSLLDLFAFAGVCRSWRSLLRSSAALLYLSSRPPLLLRPPCHLRRRQFRPLLAADGSDGFSLHALDDLRTPYRSLFPVSSAAAELCLAYSHGYLILLRGRARSDPVLADVLTGAEILLPALPPDRVPFYYGTLTAPPASPDCCLLLFYSKYSLMCCRIGEPHPEWARLPLERGQSYIARVLRFKDRIFAISNLGKLLTLEFVPEFKVERLDVGGLHPPLAYDRWHFGPQLVECGGELLAVLFVQEGRPWITGIHVFRLDFGRTEWAQVESLGDHCLFIDCAGKCPVSGVDPSCWGGRSNCVYVSAPGCDAWVEYSLDDKTWSQASVCSGDTISGRLLPPEVRAQSNEPRWPSPVWVYPSLFFWRDGMAS</sequence>
<evidence type="ECO:0008006" key="5">
    <source>
        <dbReference type="Google" id="ProtNLM"/>
    </source>
</evidence>
<dbReference type="EMBL" id="CP097503">
    <property type="protein sequence ID" value="URD82140.1"/>
    <property type="molecule type" value="Genomic_DNA"/>
</dbReference>
<organism evidence="3 4">
    <name type="scientific">Musa troglodytarum</name>
    <name type="common">fe'i banana</name>
    <dbReference type="NCBI Taxonomy" id="320322"/>
    <lineage>
        <taxon>Eukaryota</taxon>
        <taxon>Viridiplantae</taxon>
        <taxon>Streptophyta</taxon>
        <taxon>Embryophyta</taxon>
        <taxon>Tracheophyta</taxon>
        <taxon>Spermatophyta</taxon>
        <taxon>Magnoliopsida</taxon>
        <taxon>Liliopsida</taxon>
        <taxon>Zingiberales</taxon>
        <taxon>Musaceae</taxon>
        <taxon>Musa</taxon>
    </lineage>
</organism>
<dbReference type="InterPro" id="IPR005174">
    <property type="entry name" value="KIB1-4_b-propeller"/>
</dbReference>
<protein>
    <recommendedName>
        <fullName evidence="5">F-box domain-containing protein</fullName>
    </recommendedName>
</protein>
<dbReference type="PANTHER" id="PTHR33800:SF13">
    <property type="entry name" value="OS06G0113600 PROTEIN"/>
    <property type="match status" value="1"/>
</dbReference>
<dbReference type="AlphaFoldDB" id="A0A9E7JIA1"/>
<dbReference type="Pfam" id="PF03478">
    <property type="entry name" value="Beta-prop_KIB1-4"/>
    <property type="match status" value="1"/>
</dbReference>
<dbReference type="PANTHER" id="PTHR33800">
    <property type="entry name" value="OS06G0113600 PROTEIN"/>
    <property type="match status" value="1"/>
</dbReference>
<evidence type="ECO:0000259" key="1">
    <source>
        <dbReference type="Pfam" id="PF00646"/>
    </source>
</evidence>
<evidence type="ECO:0000259" key="2">
    <source>
        <dbReference type="Pfam" id="PF03478"/>
    </source>
</evidence>
<keyword evidence="4" id="KW-1185">Reference proteome</keyword>
<feature type="domain" description="F-box" evidence="1">
    <location>
        <begin position="6"/>
        <end position="44"/>
    </location>
</feature>
<dbReference type="InterPro" id="IPR001810">
    <property type="entry name" value="F-box_dom"/>
</dbReference>
<dbReference type="Gene3D" id="1.20.1280.50">
    <property type="match status" value="1"/>
</dbReference>
<dbReference type="OrthoDB" id="616378at2759"/>
<dbReference type="Pfam" id="PF00646">
    <property type="entry name" value="F-box"/>
    <property type="match status" value="1"/>
</dbReference>
<gene>
    <name evidence="3" type="ORF">MUK42_05580</name>
</gene>
<name>A0A9E7JIA1_9LILI</name>
<dbReference type="SUPFAM" id="SSF81383">
    <property type="entry name" value="F-box domain"/>
    <property type="match status" value="1"/>
</dbReference>